<dbReference type="AlphaFoldDB" id="A0AAE9EWK6"/>
<dbReference type="Proteomes" id="UP000829354">
    <property type="component" value="Chromosome V"/>
</dbReference>
<dbReference type="EMBL" id="CP092624">
    <property type="protein sequence ID" value="UMM33102.1"/>
    <property type="molecule type" value="Genomic_DNA"/>
</dbReference>
<keyword evidence="1" id="KW-1133">Transmembrane helix</keyword>
<feature type="transmembrane region" description="Helical" evidence="1">
    <location>
        <begin position="20"/>
        <end position="38"/>
    </location>
</feature>
<protein>
    <submittedName>
        <fullName evidence="2">Uncharacterized protein</fullName>
    </submittedName>
</protein>
<accession>A0AAE9EWK6</accession>
<evidence type="ECO:0000313" key="3">
    <source>
        <dbReference type="Proteomes" id="UP000829354"/>
    </source>
</evidence>
<gene>
    <name evidence="2" type="ORF">L5515_006696</name>
</gene>
<keyword evidence="1" id="KW-0812">Transmembrane</keyword>
<sequence>MLGSVNLEEDPDHLEWTEAGLITLIPLGAWFASLYGRVKREIRLGTCYWYTTDELFDEKRQEFLLKDLSYWHVHFCISFLLYFFSYQSGRPKCEELKWAQPTLITLLLWSPEWRFLYCWLTLDTVNWIYTPGPSRNPSELELYHTLLLVFLHVVAVSRSGFEINWNGTIFQEEYGRYS</sequence>
<keyword evidence="1" id="KW-0472">Membrane</keyword>
<keyword evidence="3" id="KW-1185">Reference proteome</keyword>
<name>A0AAE9EWK6_CAEBR</name>
<proteinExistence type="predicted"/>
<reference evidence="2 3" key="1">
    <citation type="submission" date="2022-04" db="EMBL/GenBank/DDBJ databases">
        <title>Chromosome-level reference genomes for two strains of Caenorhabditis briggsae: an improved platform for comparative genomics.</title>
        <authorList>
            <person name="Stevens L."/>
            <person name="Andersen E."/>
        </authorList>
    </citation>
    <scope>NUCLEOTIDE SEQUENCE [LARGE SCALE GENOMIC DNA]</scope>
    <source>
        <strain evidence="2">VX34</strain>
        <tissue evidence="2">Whole-organism</tissue>
    </source>
</reference>
<organism evidence="2 3">
    <name type="scientific">Caenorhabditis briggsae</name>
    <dbReference type="NCBI Taxonomy" id="6238"/>
    <lineage>
        <taxon>Eukaryota</taxon>
        <taxon>Metazoa</taxon>
        <taxon>Ecdysozoa</taxon>
        <taxon>Nematoda</taxon>
        <taxon>Chromadorea</taxon>
        <taxon>Rhabditida</taxon>
        <taxon>Rhabditina</taxon>
        <taxon>Rhabditomorpha</taxon>
        <taxon>Rhabditoidea</taxon>
        <taxon>Rhabditidae</taxon>
        <taxon>Peloderinae</taxon>
        <taxon>Caenorhabditis</taxon>
    </lineage>
</organism>
<evidence type="ECO:0000256" key="1">
    <source>
        <dbReference type="SAM" id="Phobius"/>
    </source>
</evidence>
<evidence type="ECO:0000313" key="2">
    <source>
        <dbReference type="EMBL" id="UMM33102.1"/>
    </source>
</evidence>